<name>A0A3L6LD05_9TRYP</name>
<organism evidence="2">
    <name type="scientific">Trypanosoma brucei equiperdum</name>
    <dbReference type="NCBI Taxonomy" id="630700"/>
    <lineage>
        <taxon>Eukaryota</taxon>
        <taxon>Discoba</taxon>
        <taxon>Euglenozoa</taxon>
        <taxon>Kinetoplastea</taxon>
        <taxon>Metakinetoplastina</taxon>
        <taxon>Trypanosomatida</taxon>
        <taxon>Trypanosomatidae</taxon>
        <taxon>Trypanosoma</taxon>
    </lineage>
</organism>
<proteinExistence type="predicted"/>
<dbReference type="AlphaFoldDB" id="A0A3L6LD05"/>
<dbReference type="Proteomes" id="UP000266743">
    <property type="component" value="Chromosome 4"/>
</dbReference>
<dbReference type="EMBL" id="QSBY01000004">
    <property type="protein sequence ID" value="RHW73117.1"/>
    <property type="molecule type" value="Genomic_DNA"/>
</dbReference>
<feature type="region of interest" description="Disordered" evidence="1">
    <location>
        <begin position="118"/>
        <end position="158"/>
    </location>
</feature>
<protein>
    <submittedName>
        <fullName evidence="2">Uncharacterized protein</fullName>
    </submittedName>
</protein>
<evidence type="ECO:0000256" key="1">
    <source>
        <dbReference type="SAM" id="MobiDB-lite"/>
    </source>
</evidence>
<gene>
    <name evidence="2" type="ORF">DPX39_040059900</name>
</gene>
<evidence type="ECO:0000313" key="2">
    <source>
        <dbReference type="EMBL" id="RHW73117.1"/>
    </source>
</evidence>
<reference evidence="2" key="1">
    <citation type="submission" date="2018-09" db="EMBL/GenBank/DDBJ databases">
        <title>whole genome sequence of T. equiperdum IVM-t1 strain.</title>
        <authorList>
            <person name="Suganuma K."/>
        </authorList>
    </citation>
    <scope>NUCLEOTIDE SEQUENCE [LARGE SCALE GENOMIC DNA]</scope>
    <source>
        <strain evidence="2">IVM-t1</strain>
    </source>
</reference>
<sequence>MKHKDARGGSTPYFAITNNKTGEVLLEVAGPLPPTAASPPPVEEECCGLFNDALIFITEVQTRSYDLFGRIVAKPTESHSTSSASAGAAKPRDRFMEAIIPEEATNSSVINSAEWEVDGEDDGVNGECDQFSTNSGDAGTGVDGNIFAVGPPPKRVKK</sequence>
<accession>A0A3L6LD05</accession>
<comment type="caution">
    <text evidence="2">The sequence shown here is derived from an EMBL/GenBank/DDBJ whole genome shotgun (WGS) entry which is preliminary data.</text>
</comment>